<dbReference type="Pfam" id="PF02517">
    <property type="entry name" value="Rce1-like"/>
    <property type="match status" value="1"/>
</dbReference>
<reference evidence="3 4" key="1">
    <citation type="submission" date="2018-10" db="EMBL/GenBank/DDBJ databases">
        <title>Marmoricola sp. 4Q3S-7 whole genome shotgun sequence.</title>
        <authorList>
            <person name="Li F."/>
        </authorList>
    </citation>
    <scope>NUCLEOTIDE SEQUENCE [LARGE SCALE GENOMIC DNA]</scope>
    <source>
        <strain evidence="3 4">4Q3S-7</strain>
    </source>
</reference>
<name>A0A3L8P818_9ACTN</name>
<feature type="transmembrane region" description="Helical" evidence="1">
    <location>
        <begin position="285"/>
        <end position="305"/>
    </location>
</feature>
<evidence type="ECO:0000313" key="3">
    <source>
        <dbReference type="EMBL" id="RLV51137.1"/>
    </source>
</evidence>
<feature type="transmembrane region" description="Helical" evidence="1">
    <location>
        <begin position="26"/>
        <end position="54"/>
    </location>
</feature>
<dbReference type="RefSeq" id="WP_121804817.1">
    <property type="nucleotide sequence ID" value="NZ_RDBE01000001.1"/>
</dbReference>
<feature type="transmembrane region" description="Helical" evidence="1">
    <location>
        <begin position="201"/>
        <end position="223"/>
    </location>
</feature>
<feature type="transmembrane region" description="Helical" evidence="1">
    <location>
        <begin position="229"/>
        <end position="249"/>
    </location>
</feature>
<feature type="transmembrane region" description="Helical" evidence="1">
    <location>
        <begin position="121"/>
        <end position="143"/>
    </location>
</feature>
<dbReference type="GO" id="GO:0004175">
    <property type="term" value="F:endopeptidase activity"/>
    <property type="evidence" value="ECO:0007669"/>
    <property type="project" value="UniProtKB-ARBA"/>
</dbReference>
<accession>A0A3L8P818</accession>
<dbReference type="AlphaFoldDB" id="A0A3L8P818"/>
<dbReference type="OrthoDB" id="2680086at2"/>
<dbReference type="Proteomes" id="UP000281708">
    <property type="component" value="Unassembled WGS sequence"/>
</dbReference>
<gene>
    <name evidence="3" type="ORF">D9V37_04275</name>
</gene>
<comment type="caution">
    <text evidence="3">The sequence shown here is derived from an EMBL/GenBank/DDBJ whole genome shotgun (WGS) entry which is preliminary data.</text>
</comment>
<feature type="transmembrane region" description="Helical" evidence="1">
    <location>
        <begin position="261"/>
        <end position="279"/>
    </location>
</feature>
<keyword evidence="4" id="KW-1185">Reference proteome</keyword>
<evidence type="ECO:0000256" key="1">
    <source>
        <dbReference type="SAM" id="Phobius"/>
    </source>
</evidence>
<keyword evidence="3" id="KW-0378">Hydrolase</keyword>
<dbReference type="InterPro" id="IPR003675">
    <property type="entry name" value="Rce1/LyrA-like_dom"/>
</dbReference>
<dbReference type="GO" id="GO:0006508">
    <property type="term" value="P:proteolysis"/>
    <property type="evidence" value="ECO:0007669"/>
    <property type="project" value="UniProtKB-KW"/>
</dbReference>
<dbReference type="GO" id="GO:0080120">
    <property type="term" value="P:CAAX-box protein maturation"/>
    <property type="evidence" value="ECO:0007669"/>
    <property type="project" value="UniProtKB-ARBA"/>
</dbReference>
<evidence type="ECO:0000259" key="2">
    <source>
        <dbReference type="Pfam" id="PF02517"/>
    </source>
</evidence>
<feature type="transmembrane region" description="Helical" evidence="1">
    <location>
        <begin position="163"/>
        <end position="180"/>
    </location>
</feature>
<keyword evidence="1" id="KW-1133">Transmembrane helix</keyword>
<feature type="transmembrane region" description="Helical" evidence="1">
    <location>
        <begin position="82"/>
        <end position="101"/>
    </location>
</feature>
<proteinExistence type="predicted"/>
<protein>
    <submittedName>
        <fullName evidence="3">CPBP family intramembrane metalloprotease</fullName>
    </submittedName>
</protein>
<organism evidence="3 4">
    <name type="scientific">Nocardioides mangrovicus</name>
    <dbReference type="NCBI Taxonomy" id="2478913"/>
    <lineage>
        <taxon>Bacteria</taxon>
        <taxon>Bacillati</taxon>
        <taxon>Actinomycetota</taxon>
        <taxon>Actinomycetes</taxon>
        <taxon>Propionibacteriales</taxon>
        <taxon>Nocardioidaceae</taxon>
        <taxon>Nocardioides</taxon>
    </lineage>
</organism>
<dbReference type="GO" id="GO:0008237">
    <property type="term" value="F:metallopeptidase activity"/>
    <property type="evidence" value="ECO:0007669"/>
    <property type="project" value="UniProtKB-KW"/>
</dbReference>
<keyword evidence="3" id="KW-0482">Metalloprotease</keyword>
<keyword evidence="3" id="KW-0645">Protease</keyword>
<keyword evidence="1" id="KW-0472">Membrane</keyword>
<evidence type="ECO:0000313" key="4">
    <source>
        <dbReference type="Proteomes" id="UP000281708"/>
    </source>
</evidence>
<feature type="domain" description="CAAX prenyl protease 2/Lysostaphin resistance protein A-like" evidence="2">
    <location>
        <begin position="167"/>
        <end position="262"/>
    </location>
</feature>
<dbReference type="EMBL" id="RDBE01000001">
    <property type="protein sequence ID" value="RLV51137.1"/>
    <property type="molecule type" value="Genomic_DNA"/>
</dbReference>
<sequence>MTTEPTAAVGYPQVLRTPTWAWWRPLVGSVVLLVAVFVLAGLVMTPVLVVAVYVQVGIEGGNFADAFTKAADLDRVTPASMLYLNLTLATGVLVAWAVVRWLHGVRPRWLTSVRPGIRWRFLLACLPISVVALAVQVGLGLLVPAEGNENTGQVGTLNHLGGQALAFAIVIVLTTPLQAMGEEYVFRGYLMQAIGSLFGRWSGLAFAVTLLVPALLFAIAHGAQDPPLFFDRFGFGVLAGFLVVRVGGLEPGIALHVLNNFVAYGFALVFGNIATVFEATKTSYWNIPVTIVQSLVYVGLVLLVARRMGVAGATSQPPGRIGQRPV</sequence>
<keyword evidence="1" id="KW-0812">Transmembrane</keyword>